<dbReference type="Gene3D" id="3.40.47.40">
    <property type="entry name" value="Stage V sporulation protein AD"/>
    <property type="match status" value="1"/>
</dbReference>
<dbReference type="PIRSF" id="PIRSF011570">
    <property type="entry name" value="SpoVAD"/>
    <property type="match status" value="1"/>
</dbReference>
<gene>
    <name evidence="1" type="ORF">RsTaC01_0839</name>
</gene>
<dbReference type="EMBL" id="AP027925">
    <property type="protein sequence ID" value="BED92921.1"/>
    <property type="molecule type" value="Genomic_DNA"/>
</dbReference>
<organism evidence="1">
    <name type="scientific">Candidatus Paraimprobicoccus trichonymphae</name>
    <dbReference type="NCBI Taxonomy" id="3033793"/>
    <lineage>
        <taxon>Bacteria</taxon>
        <taxon>Bacillati</taxon>
        <taxon>Bacillota</taxon>
        <taxon>Clostridia</taxon>
        <taxon>Candidatus Paraimprobicoccus</taxon>
    </lineage>
</organism>
<dbReference type="InterPro" id="IPR016039">
    <property type="entry name" value="Thiolase-like"/>
</dbReference>
<dbReference type="GO" id="GO:0016746">
    <property type="term" value="F:acyltransferase activity"/>
    <property type="evidence" value="ECO:0007669"/>
    <property type="project" value="InterPro"/>
</dbReference>
<dbReference type="InterPro" id="IPR038369">
    <property type="entry name" value="SpoVAD_sf"/>
</dbReference>
<name>A0AA48KWE6_9FIRM</name>
<dbReference type="SUPFAM" id="SSF53901">
    <property type="entry name" value="Thiolase-like"/>
    <property type="match status" value="1"/>
</dbReference>
<sequence length="338" mass="37227">MPKKLGRYTIEFENKIFVQSFSAVAGKKESEGPLKEFFDKIFQDTTLGEETWEKSESKLQSQVVKLSLKKAKLTSEDIDYIFSGDLLNQNISSTFGLKKFGIPFLGQYGACSTMAQNLVLASIFIESKVANRTLAVTSSHFCSAERQFRFPLEYGGQRTPTAQWTVTGSGSVILGLEKKTDIYINKVTVGKITDLGIKDQNNMGAAMAPAAFETLQNFFSDTETIPEDYDAIFTGDLGAVGSNLLRDLLIKEKNIDISKNHKDCGLIIFKRKEQDVHSGGSGCGCSASVLCSYILSKLQKKEFKNIIFMATGALMSPTSVQQNEPIPGIAHLVNFRTV</sequence>
<proteinExistence type="predicted"/>
<dbReference type="AlphaFoldDB" id="A0AA48KWE6"/>
<dbReference type="Proteomes" id="UP001335720">
    <property type="component" value="Chromosome"/>
</dbReference>
<evidence type="ECO:0000313" key="1">
    <source>
        <dbReference type="EMBL" id="BED92921.1"/>
    </source>
</evidence>
<dbReference type="InterPro" id="IPR010894">
    <property type="entry name" value="SpoVAD"/>
</dbReference>
<dbReference type="NCBIfam" id="TIGR02845">
    <property type="entry name" value="spore_V_AD"/>
    <property type="match status" value="1"/>
</dbReference>
<reference evidence="1" key="1">
    <citation type="journal article" date="2023" name="ISME J.">
        <title>Emergence of putative energy parasites within Clostridia revealed by genome analysis of a novel endosymbiotic clade.</title>
        <authorList>
            <person name="Takahashi K."/>
            <person name="Kuwahara H."/>
            <person name="Horikawa Y."/>
            <person name="Izawa K."/>
            <person name="Kato D."/>
            <person name="Inagaki T."/>
            <person name="Yuki M."/>
            <person name="Ohkuma M."/>
            <person name="Hongoh Y."/>
        </authorList>
    </citation>
    <scope>NUCLEOTIDE SEQUENCE</scope>
    <source>
        <strain evidence="1">RsTa-C01</strain>
    </source>
</reference>
<dbReference type="NCBIfam" id="NF006160">
    <property type="entry name" value="PRK08304.1"/>
    <property type="match status" value="1"/>
</dbReference>
<protein>
    <submittedName>
        <fullName evidence="1">Stage V sporulation protein AD</fullName>
    </submittedName>
</protein>
<accession>A0AA48KWE6</accession>
<dbReference type="Pfam" id="PF07451">
    <property type="entry name" value="SpoVAD"/>
    <property type="match status" value="1"/>
</dbReference>
<dbReference type="KEGG" id="ptrh:RsTaC01_0839"/>